<dbReference type="Pfam" id="PF01557">
    <property type="entry name" value="FAA_hydrolase"/>
    <property type="match status" value="1"/>
</dbReference>
<dbReference type="InterPro" id="IPR036663">
    <property type="entry name" value="Fumarylacetoacetase_C_sf"/>
</dbReference>
<comment type="caution">
    <text evidence="4">The sequence shown here is derived from an EMBL/GenBank/DDBJ whole genome shotgun (WGS) entry which is preliminary data.</text>
</comment>
<reference evidence="4 5" key="1">
    <citation type="submission" date="2019-10" db="EMBL/GenBank/DDBJ databases">
        <title>Corynebacterium sp novel species isolated from the respiratory tract of Marmot.</title>
        <authorList>
            <person name="Zhang G."/>
        </authorList>
    </citation>
    <scope>NUCLEOTIDE SEQUENCE [LARGE SCALE GENOMIC DNA]</scope>
    <source>
        <strain evidence="4 5">336</strain>
    </source>
</reference>
<dbReference type="InterPro" id="IPR051121">
    <property type="entry name" value="FAH"/>
</dbReference>
<evidence type="ECO:0000259" key="3">
    <source>
        <dbReference type="Pfam" id="PF01557"/>
    </source>
</evidence>
<keyword evidence="2" id="KW-0479">Metal-binding</keyword>
<evidence type="ECO:0000313" key="4">
    <source>
        <dbReference type="EMBL" id="KAB3519827.1"/>
    </source>
</evidence>
<dbReference type="InterPro" id="IPR011234">
    <property type="entry name" value="Fumarylacetoacetase-like_C"/>
</dbReference>
<proteinExistence type="inferred from homology"/>
<dbReference type="EMBL" id="WBZJ01000003">
    <property type="protein sequence ID" value="KAB3519827.1"/>
    <property type="molecule type" value="Genomic_DNA"/>
</dbReference>
<sequence length="275" mass="30268">MKIASIHIPGSPSDVTVPVAVESFVDGHGRGHLIPDLWTFAGGHVPEADLSAYPTVEFTAAELRPVIPNPGKIICVGLNFREHIEEMGHPIPDHPTLFAKFADSITGPYAEVMVPEHLMDAADYEGELAVVIGDFGEIAGYAIMNDFSQRDWQYRTQQWLQGKNLFASSGFGPWMVTPDECDPVERGSMLRTWVNGELRQEHSMADLVFKPTELVEYIQQFTPLNRGDVIVCGTPAGVAHGMKSPRYLTDGDEMRIAIEGIGEISNRVKVIPAEL</sequence>
<comment type="similarity">
    <text evidence="1">Belongs to the FAH family.</text>
</comment>
<dbReference type="SUPFAM" id="SSF56529">
    <property type="entry name" value="FAH"/>
    <property type="match status" value="1"/>
</dbReference>
<accession>A0ABQ6VC62</accession>
<dbReference type="PANTHER" id="PTHR42796:SF4">
    <property type="entry name" value="FUMARYLACETOACETATE HYDROLASE DOMAIN-CONTAINING PROTEIN 2A"/>
    <property type="match status" value="1"/>
</dbReference>
<keyword evidence="4" id="KW-0378">Hydrolase</keyword>
<evidence type="ECO:0000256" key="2">
    <source>
        <dbReference type="ARBA" id="ARBA00022723"/>
    </source>
</evidence>
<gene>
    <name evidence="4" type="ORF">F8377_07880</name>
</gene>
<protein>
    <submittedName>
        <fullName evidence="4">Fumarylacetoacetate hydrolase family protein</fullName>
    </submittedName>
</protein>
<dbReference type="GO" id="GO:0016787">
    <property type="term" value="F:hydrolase activity"/>
    <property type="evidence" value="ECO:0007669"/>
    <property type="project" value="UniProtKB-KW"/>
</dbReference>
<evidence type="ECO:0000256" key="1">
    <source>
        <dbReference type="ARBA" id="ARBA00010211"/>
    </source>
</evidence>
<keyword evidence="5" id="KW-1185">Reference proteome</keyword>
<dbReference type="PANTHER" id="PTHR42796">
    <property type="entry name" value="FUMARYLACETOACETATE HYDROLASE DOMAIN-CONTAINING PROTEIN 2A-RELATED"/>
    <property type="match status" value="1"/>
</dbReference>
<dbReference type="Gene3D" id="3.90.850.10">
    <property type="entry name" value="Fumarylacetoacetase-like, C-terminal domain"/>
    <property type="match status" value="1"/>
</dbReference>
<evidence type="ECO:0000313" key="5">
    <source>
        <dbReference type="Proteomes" id="UP000436181"/>
    </source>
</evidence>
<dbReference type="RefSeq" id="WP_151844611.1">
    <property type="nucleotide sequence ID" value="NZ_WBZJ01000003.1"/>
</dbReference>
<organism evidence="4 5">
    <name type="scientific">Corynebacterium zhongnanshanii</name>
    <dbReference type="NCBI Taxonomy" id="2768834"/>
    <lineage>
        <taxon>Bacteria</taxon>
        <taxon>Bacillati</taxon>
        <taxon>Actinomycetota</taxon>
        <taxon>Actinomycetes</taxon>
        <taxon>Mycobacteriales</taxon>
        <taxon>Corynebacteriaceae</taxon>
        <taxon>Corynebacterium</taxon>
    </lineage>
</organism>
<dbReference type="Proteomes" id="UP000436181">
    <property type="component" value="Unassembled WGS sequence"/>
</dbReference>
<name>A0ABQ6VC62_9CORY</name>
<feature type="domain" description="Fumarylacetoacetase-like C-terminal" evidence="3">
    <location>
        <begin position="72"/>
        <end position="268"/>
    </location>
</feature>